<feature type="domain" description="Histidine kinase/HSP90-like ATPase" evidence="3">
    <location>
        <begin position="46"/>
        <end position="171"/>
    </location>
</feature>
<keyword evidence="5" id="KW-1185">Reference proteome</keyword>
<dbReference type="InterPro" id="IPR003594">
    <property type="entry name" value="HATPase_dom"/>
</dbReference>
<keyword evidence="1" id="KW-0723">Serine/threonine-protein kinase</keyword>
<dbReference type="PANTHER" id="PTHR35526">
    <property type="entry name" value="ANTI-SIGMA-F FACTOR RSBW-RELATED"/>
    <property type="match status" value="1"/>
</dbReference>
<gene>
    <name evidence="4" type="ORF">HCK00_23905</name>
</gene>
<dbReference type="InterPro" id="IPR036890">
    <property type="entry name" value="HATPase_C_sf"/>
</dbReference>
<dbReference type="SUPFAM" id="SSF55874">
    <property type="entry name" value="ATPase domain of HSP90 chaperone/DNA topoisomerase II/histidine kinase"/>
    <property type="match status" value="1"/>
</dbReference>
<dbReference type="Proteomes" id="UP000695264">
    <property type="component" value="Unassembled WGS sequence"/>
</dbReference>
<dbReference type="EMBL" id="JAATEN010000025">
    <property type="protein sequence ID" value="NJQ03487.1"/>
    <property type="molecule type" value="Genomic_DNA"/>
</dbReference>
<dbReference type="GO" id="GO:0005524">
    <property type="term" value="F:ATP binding"/>
    <property type="evidence" value="ECO:0007669"/>
    <property type="project" value="UniProtKB-KW"/>
</dbReference>
<accession>A0ABX1C6E6</accession>
<dbReference type="RefSeq" id="WP_168104110.1">
    <property type="nucleotide sequence ID" value="NZ_JAATEN010000025.1"/>
</dbReference>
<comment type="caution">
    <text evidence="4">The sequence shown here is derived from an EMBL/GenBank/DDBJ whole genome shotgun (WGS) entry which is preliminary data.</text>
</comment>
<evidence type="ECO:0000259" key="3">
    <source>
        <dbReference type="Pfam" id="PF13581"/>
    </source>
</evidence>
<name>A0ABX1C6E6_9ACTN</name>
<protein>
    <submittedName>
        <fullName evidence="4">ATP-binding protein</fullName>
    </submittedName>
</protein>
<evidence type="ECO:0000256" key="1">
    <source>
        <dbReference type="ARBA" id="ARBA00022527"/>
    </source>
</evidence>
<dbReference type="PANTHER" id="PTHR35526:SF3">
    <property type="entry name" value="ANTI-SIGMA-F FACTOR RSBW"/>
    <property type="match status" value="1"/>
</dbReference>
<evidence type="ECO:0000313" key="5">
    <source>
        <dbReference type="Proteomes" id="UP000695264"/>
    </source>
</evidence>
<feature type="region of interest" description="Disordered" evidence="2">
    <location>
        <begin position="1"/>
        <end position="31"/>
    </location>
</feature>
<dbReference type="Pfam" id="PF13581">
    <property type="entry name" value="HATPase_c_2"/>
    <property type="match status" value="1"/>
</dbReference>
<evidence type="ECO:0000256" key="2">
    <source>
        <dbReference type="SAM" id="MobiDB-lite"/>
    </source>
</evidence>
<proteinExistence type="predicted"/>
<sequence length="182" mass="19300">MNSRKLRGTPTRMPAHPSLPEPGGSPGDEGRAAERCRRITLDAGAPSSVGTARRAVADALREWGLSPLAEDVTLCVSELVSNAVEHTAPRGRTGRGAVAVALRAWPTWLFLEVSDEDPRPPSPATGVALAHDLSAELPDSPLADRGRGLFIVTCLADATWWARRAEGGKSVFCRFDLARAAA</sequence>
<organism evidence="4 5">
    <name type="scientific">Streptomyces zingiberis</name>
    <dbReference type="NCBI Taxonomy" id="2053010"/>
    <lineage>
        <taxon>Bacteria</taxon>
        <taxon>Bacillati</taxon>
        <taxon>Actinomycetota</taxon>
        <taxon>Actinomycetes</taxon>
        <taxon>Kitasatosporales</taxon>
        <taxon>Streptomycetaceae</taxon>
        <taxon>Streptomyces</taxon>
    </lineage>
</organism>
<dbReference type="InterPro" id="IPR050267">
    <property type="entry name" value="Anti-sigma-factor_SerPK"/>
</dbReference>
<evidence type="ECO:0000313" key="4">
    <source>
        <dbReference type="EMBL" id="NJQ03487.1"/>
    </source>
</evidence>
<keyword evidence="4" id="KW-0067">ATP-binding</keyword>
<keyword evidence="1" id="KW-0808">Transferase</keyword>
<keyword evidence="4" id="KW-0547">Nucleotide-binding</keyword>
<keyword evidence="1" id="KW-0418">Kinase</keyword>
<reference evidence="4 5" key="1">
    <citation type="submission" date="2020-03" db="EMBL/GenBank/DDBJ databases">
        <title>WGS of actinomycetes isolated from Thailand.</title>
        <authorList>
            <person name="Thawai C."/>
        </authorList>
    </citation>
    <scope>NUCLEOTIDE SEQUENCE [LARGE SCALE GENOMIC DNA]</scope>
    <source>
        <strain evidence="4 5">PLAI 1-29</strain>
    </source>
</reference>
<dbReference type="CDD" id="cd16936">
    <property type="entry name" value="HATPase_RsbW-like"/>
    <property type="match status" value="1"/>
</dbReference>
<dbReference type="Gene3D" id="3.30.565.10">
    <property type="entry name" value="Histidine kinase-like ATPase, C-terminal domain"/>
    <property type="match status" value="1"/>
</dbReference>